<name>X6MKX6_RETFI</name>
<dbReference type="EMBL" id="ASPP01019875">
    <property type="protein sequence ID" value="ETO14668.1"/>
    <property type="molecule type" value="Genomic_DNA"/>
</dbReference>
<gene>
    <name evidence="1" type="ORF">RFI_22703</name>
</gene>
<dbReference type="OrthoDB" id="432528at2759"/>
<proteinExistence type="predicted"/>
<organism evidence="1 2">
    <name type="scientific">Reticulomyxa filosa</name>
    <dbReference type="NCBI Taxonomy" id="46433"/>
    <lineage>
        <taxon>Eukaryota</taxon>
        <taxon>Sar</taxon>
        <taxon>Rhizaria</taxon>
        <taxon>Retaria</taxon>
        <taxon>Foraminifera</taxon>
        <taxon>Monothalamids</taxon>
        <taxon>Reticulomyxidae</taxon>
        <taxon>Reticulomyxa</taxon>
    </lineage>
</organism>
<reference evidence="1 2" key="1">
    <citation type="journal article" date="2013" name="Curr. Biol.">
        <title>The Genome of the Foraminiferan Reticulomyxa filosa.</title>
        <authorList>
            <person name="Glockner G."/>
            <person name="Hulsmann N."/>
            <person name="Schleicher M."/>
            <person name="Noegel A.A."/>
            <person name="Eichinger L."/>
            <person name="Gallinger C."/>
            <person name="Pawlowski J."/>
            <person name="Sierra R."/>
            <person name="Euteneuer U."/>
            <person name="Pillet L."/>
            <person name="Moustafa A."/>
            <person name="Platzer M."/>
            <person name="Groth M."/>
            <person name="Szafranski K."/>
            <person name="Schliwa M."/>
        </authorList>
    </citation>
    <scope>NUCLEOTIDE SEQUENCE [LARGE SCALE GENOMIC DNA]</scope>
</reference>
<evidence type="ECO:0000313" key="1">
    <source>
        <dbReference type="EMBL" id="ETO14668.1"/>
    </source>
</evidence>
<keyword evidence="2" id="KW-1185">Reference proteome</keyword>
<evidence type="ECO:0000313" key="2">
    <source>
        <dbReference type="Proteomes" id="UP000023152"/>
    </source>
</evidence>
<dbReference type="AlphaFoldDB" id="X6MKX6"/>
<evidence type="ECO:0008006" key="3">
    <source>
        <dbReference type="Google" id="ProtNLM"/>
    </source>
</evidence>
<comment type="caution">
    <text evidence="1">The sequence shown here is derived from an EMBL/GenBank/DDBJ whole genome shotgun (WGS) entry which is preliminary data.</text>
</comment>
<sequence length="309" mass="36176">MDLNDTNIKQNMQTRFETLPALPVSLYQSQGVSYNNEILICGGVYKRQCYSYHTLKSQYKLICSYPKNTILIGHCIVKWINPSNPNEITLLSLGGTYKHTLVMKYVSVWDNDKTNDEKKDETEIELSNPINQWLPLRDKNNKPVYIGRRQENYEGIRAVISGSNNHLLFITYPPKNIDVFNLHTFQYVKQTTLPAIDVIWRHCFLSKPWNESSTVKPNKKKHDMILFCERTGLDIEYDEDKNVFQFYKFRICSTNHNSRYGYVCMNGIVFFFGGSEGASSIIHKYSIFENRWMKFEHNLPEAYVVVLPY</sequence>
<dbReference type="Proteomes" id="UP000023152">
    <property type="component" value="Unassembled WGS sequence"/>
</dbReference>
<dbReference type="SUPFAM" id="SSF50965">
    <property type="entry name" value="Galactose oxidase, central domain"/>
    <property type="match status" value="1"/>
</dbReference>
<dbReference type="InterPro" id="IPR011043">
    <property type="entry name" value="Gal_Oxase/kelch_b-propeller"/>
</dbReference>
<accession>X6MKX6</accession>
<protein>
    <recommendedName>
        <fullName evidence="3">Kelch motif family protein</fullName>
    </recommendedName>
</protein>